<sequence>MESDLDLSALRAFRAVVREGSFTAAAAALRVPKSTLSKRIADLESFLGVRLVERTTRQIRVTQEGEVLAARAERLLGEAEDIRRVLGEQGGMPKGHLRIAVPSVTGNVLIGRIAAEFRARFPDVALEVHFLDRAPDLLEEGFDGAMRFGPLEDSGQVARLLMHGHAVLTAAPDLPGLASISHPDDLAHVPLITQSAGWLGPWQLVKGNETVPVIQRPGLALGSFLAARDAAIAGAGVALLPWLLAKPSLEQGILVRVLPEWESPRRGLYFVYPSAHSVTARLRAFIDHLADSLRGMDAPR</sequence>
<dbReference type="GO" id="GO:0003700">
    <property type="term" value="F:DNA-binding transcription factor activity"/>
    <property type="evidence" value="ECO:0007669"/>
    <property type="project" value="InterPro"/>
</dbReference>
<dbReference type="InterPro" id="IPR036388">
    <property type="entry name" value="WH-like_DNA-bd_sf"/>
</dbReference>
<dbReference type="GO" id="GO:0003677">
    <property type="term" value="F:DNA binding"/>
    <property type="evidence" value="ECO:0007669"/>
    <property type="project" value="UniProtKB-KW"/>
</dbReference>
<proteinExistence type="inferred from homology"/>
<dbReference type="Pfam" id="PF00126">
    <property type="entry name" value="HTH_1"/>
    <property type="match status" value="1"/>
</dbReference>
<accession>A0A1H8BKZ5</accession>
<dbReference type="Gene3D" id="3.40.190.290">
    <property type="match status" value="1"/>
</dbReference>
<feature type="domain" description="HTH lysR-type" evidence="5">
    <location>
        <begin position="5"/>
        <end position="62"/>
    </location>
</feature>
<dbReference type="InterPro" id="IPR036390">
    <property type="entry name" value="WH_DNA-bd_sf"/>
</dbReference>
<dbReference type="SUPFAM" id="SSF53850">
    <property type="entry name" value="Periplasmic binding protein-like II"/>
    <property type="match status" value="1"/>
</dbReference>
<gene>
    <name evidence="6" type="ORF">SAMN04488103_102191</name>
</gene>
<dbReference type="Gene3D" id="1.10.10.10">
    <property type="entry name" value="Winged helix-like DNA-binding domain superfamily/Winged helix DNA-binding domain"/>
    <property type="match status" value="1"/>
</dbReference>
<dbReference type="FunFam" id="1.10.10.10:FF:000001">
    <property type="entry name" value="LysR family transcriptional regulator"/>
    <property type="match status" value="1"/>
</dbReference>
<keyword evidence="4" id="KW-0804">Transcription</keyword>
<dbReference type="Pfam" id="PF03466">
    <property type="entry name" value="LysR_substrate"/>
    <property type="match status" value="1"/>
</dbReference>
<evidence type="ECO:0000313" key="7">
    <source>
        <dbReference type="Proteomes" id="UP000198761"/>
    </source>
</evidence>
<dbReference type="STRING" id="933059.SAMN04488103_102191"/>
<dbReference type="InterPro" id="IPR000847">
    <property type="entry name" value="LysR_HTH_N"/>
</dbReference>
<evidence type="ECO:0000313" key="6">
    <source>
        <dbReference type="EMBL" id="SEM82814.1"/>
    </source>
</evidence>
<reference evidence="6 7" key="1">
    <citation type="submission" date="2016-10" db="EMBL/GenBank/DDBJ databases">
        <authorList>
            <person name="de Groot N.N."/>
        </authorList>
    </citation>
    <scope>NUCLEOTIDE SEQUENCE [LARGE SCALE GENOMIC DNA]</scope>
    <source>
        <strain evidence="6 7">DSM 3857</strain>
    </source>
</reference>
<comment type="similarity">
    <text evidence="1">Belongs to the LysR transcriptional regulatory family.</text>
</comment>
<evidence type="ECO:0000259" key="5">
    <source>
        <dbReference type="PROSITE" id="PS50931"/>
    </source>
</evidence>
<keyword evidence="3 6" id="KW-0238">DNA-binding</keyword>
<dbReference type="InterPro" id="IPR058163">
    <property type="entry name" value="LysR-type_TF_proteobact-type"/>
</dbReference>
<dbReference type="SUPFAM" id="SSF46785">
    <property type="entry name" value="Winged helix' DNA-binding domain"/>
    <property type="match status" value="1"/>
</dbReference>
<dbReference type="CDD" id="cd08422">
    <property type="entry name" value="PBP2_CrgA_like"/>
    <property type="match status" value="1"/>
</dbReference>
<dbReference type="PANTHER" id="PTHR30537">
    <property type="entry name" value="HTH-TYPE TRANSCRIPTIONAL REGULATOR"/>
    <property type="match status" value="1"/>
</dbReference>
<name>A0A1H8BKZ5_9RHOB</name>
<dbReference type="EMBL" id="FOCE01000002">
    <property type="protein sequence ID" value="SEM82814.1"/>
    <property type="molecule type" value="Genomic_DNA"/>
</dbReference>
<dbReference type="PANTHER" id="PTHR30537:SF5">
    <property type="entry name" value="HTH-TYPE TRANSCRIPTIONAL ACTIVATOR TTDR-RELATED"/>
    <property type="match status" value="1"/>
</dbReference>
<dbReference type="RefSeq" id="WP_175482023.1">
    <property type="nucleotide sequence ID" value="NZ_FOCE01000002.1"/>
</dbReference>
<dbReference type="Proteomes" id="UP000198761">
    <property type="component" value="Unassembled WGS sequence"/>
</dbReference>
<dbReference type="PROSITE" id="PS50931">
    <property type="entry name" value="HTH_LYSR"/>
    <property type="match status" value="1"/>
</dbReference>
<organism evidence="6 7">
    <name type="scientific">Gemmobacter aquatilis</name>
    <dbReference type="NCBI Taxonomy" id="933059"/>
    <lineage>
        <taxon>Bacteria</taxon>
        <taxon>Pseudomonadati</taxon>
        <taxon>Pseudomonadota</taxon>
        <taxon>Alphaproteobacteria</taxon>
        <taxon>Rhodobacterales</taxon>
        <taxon>Paracoccaceae</taxon>
        <taxon>Gemmobacter</taxon>
    </lineage>
</organism>
<keyword evidence="7" id="KW-1185">Reference proteome</keyword>
<dbReference type="AlphaFoldDB" id="A0A1H8BKZ5"/>
<protein>
    <submittedName>
        <fullName evidence="6">DNA-binding transcriptional regulator, LysR family</fullName>
    </submittedName>
</protein>
<evidence type="ECO:0000256" key="2">
    <source>
        <dbReference type="ARBA" id="ARBA00023015"/>
    </source>
</evidence>
<dbReference type="InterPro" id="IPR005119">
    <property type="entry name" value="LysR_subst-bd"/>
</dbReference>
<evidence type="ECO:0000256" key="3">
    <source>
        <dbReference type="ARBA" id="ARBA00023125"/>
    </source>
</evidence>
<evidence type="ECO:0000256" key="4">
    <source>
        <dbReference type="ARBA" id="ARBA00023163"/>
    </source>
</evidence>
<keyword evidence="2" id="KW-0805">Transcription regulation</keyword>
<evidence type="ECO:0000256" key="1">
    <source>
        <dbReference type="ARBA" id="ARBA00009437"/>
    </source>
</evidence>